<protein>
    <recommendedName>
        <fullName evidence="3">type II protein arginine methyltransferase</fullName>
        <ecNumber evidence="3">2.1.1.320</ecNumber>
    </recommendedName>
</protein>
<reference evidence="9" key="1">
    <citation type="submission" date="2021-11" db="EMBL/GenBank/DDBJ databases">
        <authorList>
            <consortium name="Genoscope - CEA"/>
            <person name="William W."/>
        </authorList>
    </citation>
    <scope>NUCLEOTIDE SEQUENCE</scope>
</reference>
<dbReference type="Gene3D" id="3.40.50.12710">
    <property type="match status" value="1"/>
</dbReference>
<dbReference type="Proteomes" id="UP000789595">
    <property type="component" value="Unassembled WGS sequence"/>
</dbReference>
<keyword evidence="5" id="KW-0808">Transferase</keyword>
<organism evidence="9 10">
    <name type="scientific">Pelagomonas calceolata</name>
    <dbReference type="NCBI Taxonomy" id="35677"/>
    <lineage>
        <taxon>Eukaryota</taxon>
        <taxon>Sar</taxon>
        <taxon>Stramenopiles</taxon>
        <taxon>Ochrophyta</taxon>
        <taxon>Pelagophyceae</taxon>
        <taxon>Pelagomonadales</taxon>
        <taxon>Pelagomonadaceae</taxon>
        <taxon>Pelagomonas</taxon>
    </lineage>
</organism>
<evidence type="ECO:0000256" key="4">
    <source>
        <dbReference type="ARBA" id="ARBA00022603"/>
    </source>
</evidence>
<dbReference type="GO" id="GO:0032259">
    <property type="term" value="P:methylation"/>
    <property type="evidence" value="ECO:0007669"/>
    <property type="project" value="UniProtKB-KW"/>
</dbReference>
<name>A0A8J2WEF0_9STRA</name>
<dbReference type="SMART" id="SM00028">
    <property type="entry name" value="TPR"/>
    <property type="match status" value="2"/>
</dbReference>
<keyword evidence="4" id="KW-0489">Methyltransferase</keyword>
<dbReference type="OrthoDB" id="64915at2759"/>
<evidence type="ECO:0000256" key="5">
    <source>
        <dbReference type="ARBA" id="ARBA00022679"/>
    </source>
</evidence>
<keyword evidence="6" id="KW-0496">Mitochondrion</keyword>
<keyword evidence="10" id="KW-1185">Reference proteome</keyword>
<comment type="catalytic activity">
    <reaction evidence="7">
        <text>L-arginyl-[protein] + 2 S-adenosyl-L-methionine = N(omega),N(omega)'-dimethyl-L-arginyl-[protein] + 2 S-adenosyl-L-homocysteine + 2 H(+)</text>
        <dbReference type="Rhea" id="RHEA:48108"/>
        <dbReference type="Rhea" id="RHEA-COMP:10532"/>
        <dbReference type="Rhea" id="RHEA-COMP:11992"/>
        <dbReference type="ChEBI" id="CHEBI:15378"/>
        <dbReference type="ChEBI" id="CHEBI:29965"/>
        <dbReference type="ChEBI" id="CHEBI:57856"/>
        <dbReference type="ChEBI" id="CHEBI:59789"/>
        <dbReference type="ChEBI" id="CHEBI:88221"/>
        <dbReference type="EC" id="2.1.1.320"/>
    </reaction>
</comment>
<evidence type="ECO:0000313" key="10">
    <source>
        <dbReference type="Proteomes" id="UP000789595"/>
    </source>
</evidence>
<accession>A0A8J2WEF0</accession>
<evidence type="ECO:0000256" key="1">
    <source>
        <dbReference type="ARBA" id="ARBA00004173"/>
    </source>
</evidence>
<sequence length="593" mass="68212">MPGLTPPTGDRCRLEEFTRCSDSLLWKLMMSFYDRNGVESWSQGIVPHFITCNAFIGRAYAKVLLGFLHDCTCANSKIPLNKTEPLYIIELGAGSGKFSFFILQAIKELPEVFEFPAEKVVYVMTDFTWNNLKFWNDHESFRPYLDCGQLDIAIFDAVHDETIRLHHSNVVIGRSTLKNPICVIANYLFDTLCHDIFQIEAGQLKEGLISVGSRNLFETDALDPEIIKRFDNHFTYRVINENYYAESEPEDSCHLRRILRWYRDFFGDASDEASILLPIGALRALRRLTSFSCGRALVLSGDKGNNNHEQFRGLNDPHVAVHGSFSVMVNYHAIGLYCTSRSGFVLHDPQEEASLKVSVLVFTNQEDAVLATFQPSTMGHQSSPFYDLGRVQIHNWVGSDVERLSAARSLAFPNLCRAFSDSITSFGPNDFFVVQKSMKDDTERPTLKAIVALLKLSNWDPDVFYKFRDPILQQVSACTIKLRNDLCRNLPQLWRQHFMLDKNKDVAFEVGRLYYGLRMYQKAIRFYQTSIECSGEHHVTFHNMGLCYYSLSQYQLAFHHFGKALLLKNDYTKARAWQDKLHREKPYQFEDLK</sequence>
<dbReference type="EC" id="2.1.1.320" evidence="3"/>
<dbReference type="GO" id="GO:0005739">
    <property type="term" value="C:mitochondrion"/>
    <property type="evidence" value="ECO:0007669"/>
    <property type="project" value="UniProtKB-SubCell"/>
</dbReference>
<evidence type="ECO:0000256" key="8">
    <source>
        <dbReference type="PROSITE-ProRule" id="PRU00339"/>
    </source>
</evidence>
<keyword evidence="8" id="KW-0802">TPR repeat</keyword>
<dbReference type="InterPro" id="IPR011990">
    <property type="entry name" value="TPR-like_helical_dom_sf"/>
</dbReference>
<dbReference type="InterPro" id="IPR003788">
    <property type="entry name" value="NDUFAF7"/>
</dbReference>
<comment type="caution">
    <text evidence="9">The sequence shown here is derived from an EMBL/GenBank/DDBJ whole genome shotgun (WGS) entry which is preliminary data.</text>
</comment>
<dbReference type="GO" id="GO:0035243">
    <property type="term" value="F:protein-arginine omega-N symmetric methyltransferase activity"/>
    <property type="evidence" value="ECO:0007669"/>
    <property type="project" value="UniProtKB-EC"/>
</dbReference>
<proteinExistence type="inferred from homology"/>
<dbReference type="PROSITE" id="PS50005">
    <property type="entry name" value="TPR"/>
    <property type="match status" value="1"/>
</dbReference>
<evidence type="ECO:0000256" key="6">
    <source>
        <dbReference type="ARBA" id="ARBA00023128"/>
    </source>
</evidence>
<dbReference type="SUPFAM" id="SSF48452">
    <property type="entry name" value="TPR-like"/>
    <property type="match status" value="1"/>
</dbReference>
<evidence type="ECO:0000313" key="9">
    <source>
        <dbReference type="EMBL" id="CAH0365100.1"/>
    </source>
</evidence>
<feature type="repeat" description="TPR" evidence="8">
    <location>
        <begin position="538"/>
        <end position="571"/>
    </location>
</feature>
<comment type="subcellular location">
    <subcellularLocation>
        <location evidence="1">Mitochondrion</location>
    </subcellularLocation>
</comment>
<dbReference type="InterPro" id="IPR038375">
    <property type="entry name" value="NDUFAF7_sf"/>
</dbReference>
<dbReference type="InterPro" id="IPR029063">
    <property type="entry name" value="SAM-dependent_MTases_sf"/>
</dbReference>
<evidence type="ECO:0000256" key="7">
    <source>
        <dbReference type="ARBA" id="ARBA00048612"/>
    </source>
</evidence>
<dbReference type="Gene3D" id="1.25.40.10">
    <property type="entry name" value="Tetratricopeptide repeat domain"/>
    <property type="match status" value="1"/>
</dbReference>
<dbReference type="SUPFAM" id="SSF53335">
    <property type="entry name" value="S-adenosyl-L-methionine-dependent methyltransferases"/>
    <property type="match status" value="1"/>
</dbReference>
<dbReference type="EMBL" id="CAKKNE010000001">
    <property type="protein sequence ID" value="CAH0365100.1"/>
    <property type="molecule type" value="Genomic_DNA"/>
</dbReference>
<gene>
    <name evidence="9" type="ORF">PECAL_1P15110</name>
</gene>
<evidence type="ECO:0000256" key="3">
    <source>
        <dbReference type="ARBA" id="ARBA00011935"/>
    </source>
</evidence>
<dbReference type="AlphaFoldDB" id="A0A8J2WEF0"/>
<comment type="similarity">
    <text evidence="2">Belongs to the NDUFAF7 family.</text>
</comment>
<evidence type="ECO:0000256" key="2">
    <source>
        <dbReference type="ARBA" id="ARBA00005891"/>
    </source>
</evidence>
<dbReference type="Pfam" id="PF02636">
    <property type="entry name" value="Methyltransf_28"/>
    <property type="match status" value="1"/>
</dbReference>
<dbReference type="InterPro" id="IPR019734">
    <property type="entry name" value="TPR_rpt"/>
</dbReference>